<evidence type="ECO:0000313" key="3">
    <source>
        <dbReference type="Proteomes" id="UP000326994"/>
    </source>
</evidence>
<dbReference type="RefSeq" id="WP_151892755.1">
    <property type="nucleotide sequence ID" value="NZ_BKCF01000001.1"/>
</dbReference>
<keyword evidence="3" id="KW-1185">Reference proteome</keyword>
<feature type="signal peptide" evidence="1">
    <location>
        <begin position="1"/>
        <end position="19"/>
    </location>
</feature>
<dbReference type="OrthoDB" id="849114at2"/>
<dbReference type="Pfam" id="PF14125">
    <property type="entry name" value="DUF4292"/>
    <property type="match status" value="1"/>
</dbReference>
<dbReference type="Gene3D" id="2.50.20.10">
    <property type="entry name" value="Lipoprotein localisation LolA/LolB/LppX"/>
    <property type="match status" value="1"/>
</dbReference>
<reference evidence="2 3" key="1">
    <citation type="submission" date="2019-08" db="EMBL/GenBank/DDBJ databases">
        <title>Ulvibacter marinistellae sp. nov., isolated from a starfish, Patiria pectinifera.</title>
        <authorList>
            <person name="Kawano K."/>
            <person name="Ushijima N."/>
            <person name="Kihara M."/>
            <person name="Itoh H."/>
        </authorList>
    </citation>
    <scope>NUCLEOTIDE SEQUENCE [LARGE SCALE GENOMIC DNA]</scope>
    <source>
        <strain evidence="2 3">KK4</strain>
    </source>
</reference>
<dbReference type="EMBL" id="BKCF01000001">
    <property type="protein sequence ID" value="GEQ84816.1"/>
    <property type="molecule type" value="Genomic_DNA"/>
</dbReference>
<accession>A0A5J4FXF4</accession>
<gene>
    <name evidence="2" type="ORF">ULMS_03240</name>
</gene>
<dbReference type="InterPro" id="IPR025634">
    <property type="entry name" value="DUF4292"/>
</dbReference>
<dbReference type="Proteomes" id="UP000326994">
    <property type="component" value="Unassembled WGS sequence"/>
</dbReference>
<dbReference type="AlphaFoldDB" id="A0A5J4FXF4"/>
<feature type="chain" id="PRO_5023930336" description="DUF4292 domain-containing protein" evidence="1">
    <location>
        <begin position="20"/>
        <end position="259"/>
    </location>
</feature>
<organism evidence="2 3">
    <name type="scientific">Patiriisocius marinistellae</name>
    <dbReference type="NCBI Taxonomy" id="2494560"/>
    <lineage>
        <taxon>Bacteria</taxon>
        <taxon>Pseudomonadati</taxon>
        <taxon>Bacteroidota</taxon>
        <taxon>Flavobacteriia</taxon>
        <taxon>Flavobacteriales</taxon>
        <taxon>Flavobacteriaceae</taxon>
        <taxon>Patiriisocius</taxon>
    </lineage>
</organism>
<protein>
    <recommendedName>
        <fullName evidence="4">DUF4292 domain-containing protein</fullName>
    </recommendedName>
</protein>
<dbReference type="PROSITE" id="PS51257">
    <property type="entry name" value="PROKAR_LIPOPROTEIN"/>
    <property type="match status" value="1"/>
</dbReference>
<evidence type="ECO:0008006" key="4">
    <source>
        <dbReference type="Google" id="ProtNLM"/>
    </source>
</evidence>
<evidence type="ECO:0000313" key="2">
    <source>
        <dbReference type="EMBL" id="GEQ84816.1"/>
    </source>
</evidence>
<sequence length="259" mass="28932">MKIRAILVIGLMLFISACGSTKTIKGTTTASATMTTKNLVKAHNGATQNFKTLAARLQVKYDDDKQSQSITTSVRMEKDKVIWIKASILGITLAKVLITPEKVSFYESIDRSYFEGDFALLSDLLGTEIDFKQAQSILLGNSIVPISSQKYETQASNNKYQVTPKQQNPQMLLTLLFNPDNFMLSQETVSQPQKGRNLSVTYGNYNKIETDYYPSTISILATENTSVTSIDMKYKKIDLNVSVSFPFTIPDGYKKRTLD</sequence>
<name>A0A5J4FXF4_9FLAO</name>
<comment type="caution">
    <text evidence="2">The sequence shown here is derived from an EMBL/GenBank/DDBJ whole genome shotgun (WGS) entry which is preliminary data.</text>
</comment>
<evidence type="ECO:0000256" key="1">
    <source>
        <dbReference type="SAM" id="SignalP"/>
    </source>
</evidence>
<proteinExistence type="predicted"/>
<keyword evidence="1" id="KW-0732">Signal</keyword>